<evidence type="ECO:0000313" key="5">
    <source>
        <dbReference type="Proteomes" id="UP001528850"/>
    </source>
</evidence>
<dbReference type="EMBL" id="JARJJS010000003">
    <property type="protein sequence ID" value="MDF4026065.1"/>
    <property type="molecule type" value="Genomic_DNA"/>
</dbReference>
<dbReference type="InterPro" id="IPR025178">
    <property type="entry name" value="Lnb_N"/>
</dbReference>
<keyword evidence="2" id="KW-1133">Transmembrane helix</keyword>
<keyword evidence="5" id="KW-1185">Reference proteome</keyword>
<feature type="transmembrane region" description="Helical" evidence="2">
    <location>
        <begin position="67"/>
        <end position="83"/>
    </location>
</feature>
<comment type="caution">
    <text evidence="4">The sequence shown here is derived from an EMBL/GenBank/DDBJ whole genome shotgun (WGS) entry which is preliminary data.</text>
</comment>
<feature type="transmembrane region" description="Helical" evidence="2">
    <location>
        <begin position="9"/>
        <end position="30"/>
    </location>
</feature>
<name>A0ABT6BDH0_9GAMM</name>
<evidence type="ECO:0000256" key="2">
    <source>
        <dbReference type="SAM" id="Phobius"/>
    </source>
</evidence>
<evidence type="ECO:0000256" key="1">
    <source>
        <dbReference type="SAM" id="MobiDB-lite"/>
    </source>
</evidence>
<keyword evidence="2" id="KW-0812">Transmembrane</keyword>
<keyword evidence="2" id="KW-0472">Membrane</keyword>
<evidence type="ECO:0000259" key="3">
    <source>
        <dbReference type="Pfam" id="PF13387"/>
    </source>
</evidence>
<sequence length="339" mass="38026">MGVVVKRSLVALTVVALALAAAWLGLVVWFHMPKRAFLNVIATTVFGTLCAASLLPSRLGFVEPIRMAAAVGAALILVYWASLRPSADRTWAPDVARTLQATVDGSHVHLTNVRDFEWTGPERATERWVERDYDLDRLRGVDLALSYWMGPAIAHTLVSFEFDDGRHLVFSAEIRREKGESFSAFGGFVRRFESILVASEEDDIFRVRTNWRGETMHLYRLRIPPQAARALFLAYLDRAERLDRDPAFYNTLTSNCTTVIFDLMRTISPGLPADPRILLSGYVDRYAFDEGGLVPGYPFDVLRRQGDITQRARQADPGSDFSRAIRDGVPGMESTRDAR</sequence>
<dbReference type="Proteomes" id="UP001528850">
    <property type="component" value="Unassembled WGS sequence"/>
</dbReference>
<evidence type="ECO:0000313" key="4">
    <source>
        <dbReference type="EMBL" id="MDF4026065.1"/>
    </source>
</evidence>
<reference evidence="4 5" key="1">
    <citation type="journal article" date="2024" name="Curr. Microbiol.">
        <title>Luteibacter sahnii sp. nov., A Novel Yellow-Colored Xanthomonadin Pigment Producing Probiotic Bacterium from Healthy Rice Seed Microbiome.</title>
        <authorList>
            <person name="Jaiswal G."/>
            <person name="Rana R."/>
            <person name="Nayak P.K."/>
            <person name="Chouhan R."/>
            <person name="Gandhi S.G."/>
            <person name="Patel H.K."/>
            <person name="Patil P.B."/>
        </authorList>
    </citation>
    <scope>NUCLEOTIDE SEQUENCE [LARGE SCALE GENOMIC DNA]</scope>
    <source>
        <strain evidence="4 5">PPL201</strain>
    </source>
</reference>
<feature type="domain" description="Lnb N-terminal periplasmic" evidence="3">
    <location>
        <begin position="125"/>
        <end position="280"/>
    </location>
</feature>
<gene>
    <name evidence="4" type="ORF">P3W24_13910</name>
</gene>
<dbReference type="Pfam" id="PF13387">
    <property type="entry name" value="Lnb_N"/>
    <property type="match status" value="1"/>
</dbReference>
<organism evidence="4 5">
    <name type="scientific">Luteibacter sahnii</name>
    <dbReference type="NCBI Taxonomy" id="3021977"/>
    <lineage>
        <taxon>Bacteria</taxon>
        <taxon>Pseudomonadati</taxon>
        <taxon>Pseudomonadota</taxon>
        <taxon>Gammaproteobacteria</taxon>
        <taxon>Lysobacterales</taxon>
        <taxon>Rhodanobacteraceae</taxon>
        <taxon>Luteibacter</taxon>
    </lineage>
</organism>
<proteinExistence type="predicted"/>
<protein>
    <submittedName>
        <fullName evidence="4">DUF4105 domain-containing protein</fullName>
    </submittedName>
</protein>
<accession>A0ABT6BDH0</accession>
<feature type="transmembrane region" description="Helical" evidence="2">
    <location>
        <begin position="36"/>
        <end position="55"/>
    </location>
</feature>
<feature type="region of interest" description="Disordered" evidence="1">
    <location>
        <begin position="310"/>
        <end position="339"/>
    </location>
</feature>